<dbReference type="Gene3D" id="3.40.50.150">
    <property type="entry name" value="Vaccinia Virus protein VP39"/>
    <property type="match status" value="1"/>
</dbReference>
<reference evidence="2 3" key="1">
    <citation type="submission" date="2016-10" db="EMBL/GenBank/DDBJ databases">
        <title>Draft Genome sequence of Roseomonas sp. strain M3.</title>
        <authorList>
            <person name="Subhash Y."/>
            <person name="Lee S."/>
        </authorList>
    </citation>
    <scope>NUCLEOTIDE SEQUENCE [LARGE SCALE GENOMIC DNA]</scope>
    <source>
        <strain evidence="2 3">M3</strain>
    </source>
</reference>
<comment type="caution">
    <text evidence="2">The sequence shown here is derived from an EMBL/GenBank/DDBJ whole genome shotgun (WGS) entry which is preliminary data.</text>
</comment>
<gene>
    <name evidence="2" type="ORF">BKE38_15710</name>
</gene>
<dbReference type="AlphaFoldDB" id="A0A1V2H0G8"/>
<dbReference type="InterPro" id="IPR029063">
    <property type="entry name" value="SAM-dependent_MTases_sf"/>
</dbReference>
<dbReference type="Pfam" id="PF08242">
    <property type="entry name" value="Methyltransf_12"/>
    <property type="match status" value="1"/>
</dbReference>
<dbReference type="CDD" id="cd02440">
    <property type="entry name" value="AdoMet_MTases"/>
    <property type="match status" value="1"/>
</dbReference>
<dbReference type="OrthoDB" id="9806525at2"/>
<name>A0A1V2H0G8_9PROT</name>
<dbReference type="SUPFAM" id="SSF53335">
    <property type="entry name" value="S-adenosyl-L-methionine-dependent methyltransferases"/>
    <property type="match status" value="1"/>
</dbReference>
<accession>A0A1V2H0G8</accession>
<evidence type="ECO:0000313" key="2">
    <source>
        <dbReference type="EMBL" id="ONG51679.1"/>
    </source>
</evidence>
<sequence length="223" mass="25060">MRPEEKAENCARYAERLARFGHDPRSLGWDKRQHRLRYAALLDYWPRERLSVLDVGCGFGDLAGFCAAGGRDIAYTGIDLSPELIATGSAAAPDRDLRVWDWDVEGAPGRFDLILASGLFHHRLEDSEGFIHRMLLRFRAAAAMGFAVNFMSTTAERRYPHLHYADPAAMLAQGLSLSRRVLLRHDYMPFEFTLIVDLRQEFAAASSAFAGFEALVDLPPSEE</sequence>
<dbReference type="RefSeq" id="WP_076958289.1">
    <property type="nucleotide sequence ID" value="NZ_MLCO01000155.1"/>
</dbReference>
<dbReference type="PANTHER" id="PTHR43464">
    <property type="entry name" value="METHYLTRANSFERASE"/>
    <property type="match status" value="1"/>
</dbReference>
<dbReference type="GO" id="GO:0008168">
    <property type="term" value="F:methyltransferase activity"/>
    <property type="evidence" value="ECO:0007669"/>
    <property type="project" value="TreeGrafter"/>
</dbReference>
<organism evidence="2 3">
    <name type="scientific">Teichococcus deserti</name>
    <dbReference type="NCBI Taxonomy" id="1817963"/>
    <lineage>
        <taxon>Bacteria</taxon>
        <taxon>Pseudomonadati</taxon>
        <taxon>Pseudomonadota</taxon>
        <taxon>Alphaproteobacteria</taxon>
        <taxon>Acetobacterales</taxon>
        <taxon>Roseomonadaceae</taxon>
        <taxon>Roseomonas</taxon>
    </lineage>
</organism>
<dbReference type="EMBL" id="MLCO01000155">
    <property type="protein sequence ID" value="ONG51679.1"/>
    <property type="molecule type" value="Genomic_DNA"/>
</dbReference>
<dbReference type="InterPro" id="IPR013217">
    <property type="entry name" value="Methyltransf_12"/>
</dbReference>
<protein>
    <recommendedName>
        <fullName evidence="1">Methyltransferase type 12 domain-containing protein</fullName>
    </recommendedName>
</protein>
<feature type="domain" description="Methyltransferase type 12" evidence="1">
    <location>
        <begin position="53"/>
        <end position="133"/>
    </location>
</feature>
<keyword evidence="3" id="KW-1185">Reference proteome</keyword>
<evidence type="ECO:0000259" key="1">
    <source>
        <dbReference type="Pfam" id="PF08242"/>
    </source>
</evidence>
<evidence type="ECO:0000313" key="3">
    <source>
        <dbReference type="Proteomes" id="UP000188879"/>
    </source>
</evidence>
<dbReference type="PANTHER" id="PTHR43464:SF92">
    <property type="entry name" value="SLR1071 PROTEIN"/>
    <property type="match status" value="1"/>
</dbReference>
<proteinExistence type="predicted"/>
<dbReference type="Proteomes" id="UP000188879">
    <property type="component" value="Unassembled WGS sequence"/>
</dbReference>